<dbReference type="GeneID" id="83210205"/>
<dbReference type="Pfam" id="PF18404">
    <property type="entry name" value="Glyco_transf_24"/>
    <property type="match status" value="1"/>
</dbReference>
<comment type="subcellular location">
    <subcellularLocation>
        <location evidence="2">Endoplasmic reticulum lumen</location>
    </subcellularLocation>
</comment>
<dbReference type="CDD" id="cd06432">
    <property type="entry name" value="GT8_HUGT1_C_like"/>
    <property type="match status" value="1"/>
</dbReference>
<evidence type="ECO:0000256" key="4">
    <source>
        <dbReference type="ARBA" id="ARBA00006351"/>
    </source>
</evidence>
<evidence type="ECO:0000259" key="12">
    <source>
        <dbReference type="Pfam" id="PF18401"/>
    </source>
</evidence>
<evidence type="ECO:0000256" key="6">
    <source>
        <dbReference type="ARBA" id="ARBA00022729"/>
    </source>
</evidence>
<dbReference type="Gene3D" id="3.90.550.10">
    <property type="entry name" value="Spore Coat Polysaccharide Biosynthesis Protein SpsA, Chain A"/>
    <property type="match status" value="1"/>
</dbReference>
<evidence type="ECO:0000256" key="5">
    <source>
        <dbReference type="ARBA" id="ARBA00022679"/>
    </source>
</evidence>
<feature type="chain" id="PRO_5042070868" description="Udp-glucose:glycoprotein glucosyltransferase" evidence="10">
    <location>
        <begin position="20"/>
        <end position="1477"/>
    </location>
</feature>
<dbReference type="Proteomes" id="UP001234581">
    <property type="component" value="Unassembled WGS sequence"/>
</dbReference>
<evidence type="ECO:0000256" key="1">
    <source>
        <dbReference type="ARBA" id="ARBA00001913"/>
    </source>
</evidence>
<dbReference type="InterPro" id="IPR040497">
    <property type="entry name" value="Glyco_transf_24"/>
</dbReference>
<evidence type="ECO:0000256" key="7">
    <source>
        <dbReference type="ARBA" id="ARBA00022824"/>
    </source>
</evidence>
<dbReference type="Pfam" id="PF18402">
    <property type="entry name" value="Thioredoxin_14"/>
    <property type="match status" value="1"/>
</dbReference>
<comment type="cofactor">
    <cofactor evidence="1">
        <name>Ca(2+)</name>
        <dbReference type="ChEBI" id="CHEBI:29108"/>
    </cofactor>
</comment>
<dbReference type="PANTHER" id="PTHR11226:SF0">
    <property type="entry name" value="UDP-GLUCOSE:GLYCOPROTEIN GLUCOSYLTRANSFERASE"/>
    <property type="match status" value="1"/>
</dbReference>
<feature type="domain" description="UGGT thioredoxin-like" evidence="13">
    <location>
        <begin position="409"/>
        <end position="650"/>
    </location>
</feature>
<dbReference type="InterPro" id="IPR009448">
    <property type="entry name" value="UDP-g_GGtrans"/>
</dbReference>
<feature type="region of interest" description="Disordered" evidence="9">
    <location>
        <begin position="1453"/>
        <end position="1477"/>
    </location>
</feature>
<dbReference type="Pfam" id="PF18401">
    <property type="entry name" value="Thioredoxin_13"/>
    <property type="match status" value="1"/>
</dbReference>
<evidence type="ECO:0000259" key="11">
    <source>
        <dbReference type="Pfam" id="PF18400"/>
    </source>
</evidence>
<dbReference type="GO" id="GO:0036503">
    <property type="term" value="P:ERAD pathway"/>
    <property type="evidence" value="ECO:0007669"/>
    <property type="project" value="TreeGrafter"/>
</dbReference>
<dbReference type="SUPFAM" id="SSF53448">
    <property type="entry name" value="Nucleotide-diphospho-sugar transferases"/>
    <property type="match status" value="1"/>
</dbReference>
<dbReference type="Pfam" id="PF18400">
    <property type="entry name" value="Thioredoxin_12"/>
    <property type="match status" value="1"/>
</dbReference>
<protein>
    <recommendedName>
        <fullName evidence="18">Udp-glucose:glycoprotein glucosyltransferase</fullName>
    </recommendedName>
</protein>
<accession>A0AAD7Y1S2</accession>
<organism evidence="16 17">
    <name type="scientific">Lichtheimia ornata</name>
    <dbReference type="NCBI Taxonomy" id="688661"/>
    <lineage>
        <taxon>Eukaryota</taxon>
        <taxon>Fungi</taxon>
        <taxon>Fungi incertae sedis</taxon>
        <taxon>Mucoromycota</taxon>
        <taxon>Mucoromycotina</taxon>
        <taxon>Mucoromycetes</taxon>
        <taxon>Mucorales</taxon>
        <taxon>Lichtheimiaceae</taxon>
        <taxon>Lichtheimia</taxon>
    </lineage>
</organism>
<name>A0AAD7Y1S2_9FUNG</name>
<evidence type="ECO:0008006" key="18">
    <source>
        <dbReference type="Google" id="ProtNLM"/>
    </source>
</evidence>
<evidence type="ECO:0000256" key="9">
    <source>
        <dbReference type="SAM" id="MobiDB-lite"/>
    </source>
</evidence>
<dbReference type="InterPro" id="IPR040692">
    <property type="entry name" value="UGGT_TRXL_3"/>
</dbReference>
<dbReference type="EMBL" id="JARTCD010000008">
    <property type="protein sequence ID" value="KAJ8661523.1"/>
    <property type="molecule type" value="Genomic_DNA"/>
</dbReference>
<evidence type="ECO:0000313" key="17">
    <source>
        <dbReference type="Proteomes" id="UP001234581"/>
    </source>
</evidence>
<comment type="similarity">
    <text evidence="4">Belongs to the glycosyltransferase 8 family.</text>
</comment>
<dbReference type="Pfam" id="PF18403">
    <property type="entry name" value="Thioredoxin_15"/>
    <property type="match status" value="1"/>
</dbReference>
<dbReference type="InterPro" id="IPR029044">
    <property type="entry name" value="Nucleotide-diphossugar_trans"/>
</dbReference>
<keyword evidence="7" id="KW-0256">Endoplasmic reticulum</keyword>
<evidence type="ECO:0000313" key="16">
    <source>
        <dbReference type="EMBL" id="KAJ8661523.1"/>
    </source>
</evidence>
<feature type="signal peptide" evidence="10">
    <location>
        <begin position="1"/>
        <end position="19"/>
    </location>
</feature>
<evidence type="ECO:0000256" key="3">
    <source>
        <dbReference type="ARBA" id="ARBA00004922"/>
    </source>
</evidence>
<dbReference type="GO" id="GO:0051082">
    <property type="term" value="F:unfolded protein binding"/>
    <property type="evidence" value="ECO:0007669"/>
    <property type="project" value="TreeGrafter"/>
</dbReference>
<dbReference type="PANTHER" id="PTHR11226">
    <property type="entry name" value="UDP-GLUCOSE GLYCOPROTEIN:GLUCOSYLTRANSFERASE"/>
    <property type="match status" value="1"/>
</dbReference>
<comment type="pathway">
    <text evidence="3">Protein modification; protein glycosylation.</text>
</comment>
<feature type="domain" description="UGGT thioredoxin-like" evidence="11">
    <location>
        <begin position="32"/>
        <end position="216"/>
    </location>
</feature>
<dbReference type="RefSeq" id="XP_058346436.1">
    <property type="nucleotide sequence ID" value="XM_058482869.1"/>
</dbReference>
<feature type="domain" description="Glucosyltransferase 24 catalytic" evidence="15">
    <location>
        <begin position="1183"/>
        <end position="1449"/>
    </location>
</feature>
<keyword evidence="8" id="KW-0325">Glycoprotein</keyword>
<evidence type="ECO:0000259" key="14">
    <source>
        <dbReference type="Pfam" id="PF18403"/>
    </source>
</evidence>
<evidence type="ECO:0000256" key="2">
    <source>
        <dbReference type="ARBA" id="ARBA00004319"/>
    </source>
</evidence>
<reference evidence="16 17" key="1">
    <citation type="submission" date="2023-03" db="EMBL/GenBank/DDBJ databases">
        <title>Genome sequence of Lichtheimia ornata CBS 291.66.</title>
        <authorList>
            <person name="Mohabir J.T."/>
            <person name="Shea T.P."/>
            <person name="Kurbessoian T."/>
            <person name="Berby B."/>
            <person name="Fontaine J."/>
            <person name="Livny J."/>
            <person name="Gnirke A."/>
            <person name="Stajich J.E."/>
            <person name="Cuomo C.A."/>
        </authorList>
    </citation>
    <scope>NUCLEOTIDE SEQUENCE [LARGE SCALE GENOMIC DNA]</scope>
    <source>
        <strain evidence="16">CBS 291.66</strain>
    </source>
</reference>
<sequence>MQAVVLCLFASLYAFTACAHSVELTLTAPWSSPPLTVEFIETVAGNNDTLYFSLVNDYVQQPVTDLDTPEAVYKDAVARAQHHTGSKRATSIAKASFAIHAAAPRVEAYHQHYREQYGDSDIPCDTWVLQDLKTPVVCHPSDLIEKVVGLPYRPDLLLPFDHIMMTHQDVHHVAIIYTTDITSSIFADFHRILSKAVHERPHFAYIIRYKPVSNGDHHQQAIAGYGVELALKKTDYLVIDDRENKETSVKGKLASIGKKISQTLFEDTPSEIEPLSKDEIKELGLKAAQFVQNAKDPMSALVQLSQDFPRYAKSVSGLTLQKPLVEEVTHNQRLLTESGLNAFWLNGRPIEPEDLDPFSLVRTLKTEQELIEIFERIGFTAEQAIGVMTDPALAKMESSTSAREPTDYFDVRSELVIWLNNLEKDKRYKAWSKNMMDMLKPVYPGQLRAIGRNIYNLVMVEDLASQESLTRMTQQVVDMIKRNTPIRFGVLPVVAKADSPTTAAAIAFSHIQQSKSRLDSLAFLNHVLSQLNEAKAQNASMDMIKKAFDEVEHDLSLQALLEEREAFIVDTQRLLARIGVTSQDSVMFLNGKLIEYNSEQPWPRLLMMGINEQTQVVARDVYFGDLDQDEDIYNHLMSKPYVSSSRNPYIVVSEHRPLVMLPLQTGEQDIHYIYGKDPTAVNTNLWVIADFDTVPGLKLASEALGFLETENNVRLALIHNPSGKATLNDISTVLYREMLHGNKDLRELIDTAIATKDESLSEAPEQVKVFAPGSPAVESFANEAVHRQSRVLEGLGLSEGFQGIVINGRVIGPFEESVTFTKEDFGSLLRFENDKRIQPVHVAVQNMTFDRPIADILTIVATLIELDKGSVKQDVFESPRPTIRERPYQELQGDHVKITLGDRAAAFVQLGVILDPVSETAQKWSSIIEALAGMDGVYAEVYLNPKSSLDEIPLKRFYRYVFDREVMFDPTTGAPTTPAAYFADPPADALYTLGMDIVKSWHVTVREANVDLDNIQLDDTTSVYAMYELEYILVEGHCVDSATRGPPRGLQFVLGTQTKPAMTDTIVMANLGYFQLKARPGVWQLALREGRSTEVYHIESVGTQGKWQTSKDGSDAHKELALTSFEGLTVYPQVRKNAGMENEDVLTEPSNSKDEGGFWSSITDKLFTKKHGAAVESKQQADINIFSVASGHLYERFMSIMIASVMEHTNSTVKFWFIENFLSPTFKDFIPHMAQEYGFDYEMVTYKWPSWLRAQKEKQRTIWGYKILFLDVLFPLDLDKVIFVDADQVVRTDMKELVDLDLHGAPYGYTPFCKDRTEMDGFRFWNQGYWRDHLRGKPYHISALYVIDLVRFRQLAAGDRLRAQYQQLSADPNSLANLDQDLPNNMQHIVPIHSLPQEWLWCETWCSDESLSKAKTIDLCNNPLTKEPKLDRARRQLPEWEVYDQQVEALRDRIHAGKQVNDEGHVESSSKPEHAEL</sequence>
<feature type="domain" description="UGGT thioredoxin-like" evidence="12">
    <location>
        <begin position="270"/>
        <end position="399"/>
    </location>
</feature>
<dbReference type="InterPro" id="IPR040694">
    <property type="entry name" value="UGGT_TRXL_2"/>
</dbReference>
<keyword evidence="6 10" id="KW-0732">Signal</keyword>
<dbReference type="GO" id="GO:0003980">
    <property type="term" value="F:UDP-glucose:glycoprotein glucosyltransferase activity"/>
    <property type="evidence" value="ECO:0007669"/>
    <property type="project" value="InterPro"/>
</dbReference>
<dbReference type="GO" id="GO:0018279">
    <property type="term" value="P:protein N-linked glycosylation via asparagine"/>
    <property type="evidence" value="ECO:0007669"/>
    <property type="project" value="TreeGrafter"/>
</dbReference>
<keyword evidence="5" id="KW-0808">Transferase</keyword>
<evidence type="ECO:0000256" key="8">
    <source>
        <dbReference type="ARBA" id="ARBA00023180"/>
    </source>
</evidence>
<evidence type="ECO:0000256" key="10">
    <source>
        <dbReference type="SAM" id="SignalP"/>
    </source>
</evidence>
<dbReference type="InterPro" id="IPR040525">
    <property type="entry name" value="UGGT_TRXL_4"/>
</dbReference>
<evidence type="ECO:0000259" key="15">
    <source>
        <dbReference type="Pfam" id="PF18404"/>
    </source>
</evidence>
<dbReference type="FunFam" id="3.90.550.10:FF:000065">
    <property type="entry name" value="UDP-glucose:glycoprotein glucosyltransferase, putative"/>
    <property type="match status" value="1"/>
</dbReference>
<proteinExistence type="inferred from homology"/>
<dbReference type="GO" id="GO:0005788">
    <property type="term" value="C:endoplasmic reticulum lumen"/>
    <property type="evidence" value="ECO:0007669"/>
    <property type="project" value="UniProtKB-SubCell"/>
</dbReference>
<dbReference type="Pfam" id="PF06427">
    <property type="entry name" value="UDP-g_GGTase"/>
    <property type="match status" value="1"/>
</dbReference>
<dbReference type="InterPro" id="IPR040693">
    <property type="entry name" value="UGGT_TRXL_1"/>
</dbReference>
<keyword evidence="17" id="KW-1185">Reference proteome</keyword>
<feature type="domain" description="UDP-glucose:glycoprotein glucosyltransferase thioredoxin-like" evidence="14">
    <location>
        <begin position="669"/>
        <end position="855"/>
    </location>
</feature>
<evidence type="ECO:0000259" key="13">
    <source>
        <dbReference type="Pfam" id="PF18402"/>
    </source>
</evidence>
<gene>
    <name evidence="16" type="ORF">O0I10_002789</name>
</gene>
<comment type="caution">
    <text evidence="16">The sequence shown here is derived from an EMBL/GenBank/DDBJ whole genome shotgun (WGS) entry which is preliminary data.</text>
</comment>